<evidence type="ECO:0000256" key="3">
    <source>
        <dbReference type="ARBA" id="ARBA00022840"/>
    </source>
</evidence>
<comment type="caution">
    <text evidence="5">The sequence shown here is derived from an EMBL/GenBank/DDBJ whole genome shotgun (WGS) entry which is preliminary data.</text>
</comment>
<evidence type="ECO:0000256" key="2">
    <source>
        <dbReference type="ARBA" id="ARBA00022741"/>
    </source>
</evidence>
<accession>A0A370DRL7</accession>
<evidence type="ECO:0000256" key="1">
    <source>
        <dbReference type="ARBA" id="ARBA00005417"/>
    </source>
</evidence>
<dbReference type="GO" id="GO:0089705">
    <property type="term" value="P:protein localization to outer membrane"/>
    <property type="evidence" value="ECO:0007669"/>
    <property type="project" value="TreeGrafter"/>
</dbReference>
<keyword evidence="6" id="KW-1185">Reference proteome</keyword>
<dbReference type="InterPro" id="IPR027417">
    <property type="entry name" value="P-loop_NTPase"/>
</dbReference>
<dbReference type="SUPFAM" id="SSF52540">
    <property type="entry name" value="P-loop containing nucleoside triphosphate hydrolases"/>
    <property type="match status" value="1"/>
</dbReference>
<dbReference type="InterPro" id="IPR003439">
    <property type="entry name" value="ABC_transporter-like_ATP-bd"/>
</dbReference>
<dbReference type="SMART" id="SM00382">
    <property type="entry name" value="AAA"/>
    <property type="match status" value="1"/>
</dbReference>
<dbReference type="PROSITE" id="PS00211">
    <property type="entry name" value="ABC_TRANSPORTER_1"/>
    <property type="match status" value="1"/>
</dbReference>
<proteinExistence type="inferred from homology"/>
<dbReference type="GO" id="GO:0005524">
    <property type="term" value="F:ATP binding"/>
    <property type="evidence" value="ECO:0007669"/>
    <property type="project" value="UniProtKB-KW"/>
</dbReference>
<dbReference type="GO" id="GO:0022857">
    <property type="term" value="F:transmembrane transporter activity"/>
    <property type="evidence" value="ECO:0007669"/>
    <property type="project" value="TreeGrafter"/>
</dbReference>
<dbReference type="PANTHER" id="PTHR24220">
    <property type="entry name" value="IMPORT ATP-BINDING PROTEIN"/>
    <property type="match status" value="1"/>
</dbReference>
<evidence type="ECO:0000313" key="5">
    <source>
        <dbReference type="EMBL" id="RDH86791.1"/>
    </source>
</evidence>
<dbReference type="Gene3D" id="3.40.50.300">
    <property type="entry name" value="P-loop containing nucleotide triphosphate hydrolases"/>
    <property type="match status" value="1"/>
</dbReference>
<name>A0A370DRL7_9GAMM</name>
<dbReference type="Proteomes" id="UP000254771">
    <property type="component" value="Unassembled WGS sequence"/>
</dbReference>
<gene>
    <name evidence="5" type="ORF">DIZ78_07840</name>
</gene>
<dbReference type="Pfam" id="PF00005">
    <property type="entry name" value="ABC_tran"/>
    <property type="match status" value="1"/>
</dbReference>
<sequence length="253" mass="27414">MTSDIVRLRDVKRYRGGGERTFELVVPELRIERGRFVALVGASGSGKSTLLDLLGLVLRPSAGGTFLFSPDGEGVGTVDIVETWRQGNDDPLAALRRRSIGYVLQTGGLIPFLDVSHNIGLPLRLLGRKPEGRTISAALERLGLGGYEEKMPSTLSGGERQRVAILRALAHGPAMVLADEPTAALDRERARHVVEHFRELAQAQGTAIVMVTHDEQLVSGLADMVVRFNRVSTPDHAGTIRYISDVTAGDFVQ</sequence>
<organism evidence="5 6">
    <name type="scientific">endosymbiont of Escarpia spicata</name>
    <dbReference type="NCBI Taxonomy" id="2200908"/>
    <lineage>
        <taxon>Bacteria</taxon>
        <taxon>Pseudomonadati</taxon>
        <taxon>Pseudomonadota</taxon>
        <taxon>Gammaproteobacteria</taxon>
        <taxon>sulfur-oxidizing symbionts</taxon>
    </lineage>
</organism>
<keyword evidence="2" id="KW-0547">Nucleotide-binding</keyword>
<keyword evidence="3" id="KW-0067">ATP-binding</keyword>
<dbReference type="InterPro" id="IPR017871">
    <property type="entry name" value="ABC_transporter-like_CS"/>
</dbReference>
<dbReference type="EMBL" id="QFXE01000008">
    <property type="protein sequence ID" value="RDH86791.1"/>
    <property type="molecule type" value="Genomic_DNA"/>
</dbReference>
<protein>
    <recommendedName>
        <fullName evidence="4">ABC transporter domain-containing protein</fullName>
    </recommendedName>
</protein>
<dbReference type="GO" id="GO:0044874">
    <property type="term" value="P:lipoprotein localization to outer membrane"/>
    <property type="evidence" value="ECO:0007669"/>
    <property type="project" value="TreeGrafter"/>
</dbReference>
<dbReference type="PANTHER" id="PTHR24220:SF689">
    <property type="entry name" value="LIPOPROTEIN-RELEASING SYSTEM ATP-BINDING PROTEIN LOLD"/>
    <property type="match status" value="1"/>
</dbReference>
<dbReference type="InterPro" id="IPR015854">
    <property type="entry name" value="ABC_transpr_LolD-like"/>
</dbReference>
<comment type="similarity">
    <text evidence="1">Belongs to the ABC transporter superfamily.</text>
</comment>
<dbReference type="PROSITE" id="PS50893">
    <property type="entry name" value="ABC_TRANSPORTER_2"/>
    <property type="match status" value="1"/>
</dbReference>
<reference evidence="5 6" key="1">
    <citation type="journal article" date="2018" name="ISME J.">
        <title>Endosymbiont genomes yield clues of tubeworm success.</title>
        <authorList>
            <person name="Li Y."/>
            <person name="Liles M.R."/>
            <person name="Halanych K.M."/>
        </authorList>
    </citation>
    <scope>NUCLEOTIDE SEQUENCE [LARGE SCALE GENOMIC DNA]</scope>
    <source>
        <strain evidence="5">A1462</strain>
    </source>
</reference>
<evidence type="ECO:0000259" key="4">
    <source>
        <dbReference type="PROSITE" id="PS50893"/>
    </source>
</evidence>
<dbReference type="AlphaFoldDB" id="A0A370DRL7"/>
<dbReference type="GO" id="GO:0016887">
    <property type="term" value="F:ATP hydrolysis activity"/>
    <property type="evidence" value="ECO:0007669"/>
    <property type="project" value="InterPro"/>
</dbReference>
<dbReference type="InterPro" id="IPR003593">
    <property type="entry name" value="AAA+_ATPase"/>
</dbReference>
<dbReference type="GO" id="GO:0005886">
    <property type="term" value="C:plasma membrane"/>
    <property type="evidence" value="ECO:0007669"/>
    <property type="project" value="TreeGrafter"/>
</dbReference>
<feature type="domain" description="ABC transporter" evidence="4">
    <location>
        <begin position="6"/>
        <end position="252"/>
    </location>
</feature>
<evidence type="ECO:0000313" key="6">
    <source>
        <dbReference type="Proteomes" id="UP000254771"/>
    </source>
</evidence>